<keyword evidence="2" id="KW-1185">Reference proteome</keyword>
<comment type="caution">
    <text evidence="1">The sequence shown here is derived from an EMBL/GenBank/DDBJ whole genome shotgun (WGS) entry which is preliminary data.</text>
</comment>
<reference evidence="2" key="1">
    <citation type="journal article" date="2020" name="Microbiol. Resour. Announc.">
        <title>Draft Genome Sequences of Thiorhodococcus mannitoliphagus and Thiorhodococcus minor, Purple Sulfur Photosynthetic Bacteria in the Gammaproteobacterial Family Chromatiaceae.</title>
        <authorList>
            <person name="Aviles F.A."/>
            <person name="Meyer T.E."/>
            <person name="Kyndt J.A."/>
        </authorList>
    </citation>
    <scope>NUCLEOTIDE SEQUENCE [LARGE SCALE GENOMIC DNA]</scope>
    <source>
        <strain evidence="2">DSM 18266</strain>
    </source>
</reference>
<gene>
    <name evidence="1" type="ORF">G3480_01475</name>
</gene>
<name>A0A6P1DL90_9GAMM</name>
<dbReference type="EMBL" id="JAAIJR010000003">
    <property type="protein sequence ID" value="NEX18997.1"/>
    <property type="molecule type" value="Genomic_DNA"/>
</dbReference>
<organism evidence="1 2">
    <name type="scientific">Thiorhodococcus mannitoliphagus</name>
    <dbReference type="NCBI Taxonomy" id="329406"/>
    <lineage>
        <taxon>Bacteria</taxon>
        <taxon>Pseudomonadati</taxon>
        <taxon>Pseudomonadota</taxon>
        <taxon>Gammaproteobacteria</taxon>
        <taxon>Chromatiales</taxon>
        <taxon>Chromatiaceae</taxon>
        <taxon>Thiorhodococcus</taxon>
    </lineage>
</organism>
<dbReference type="Proteomes" id="UP000471640">
    <property type="component" value="Unassembled WGS sequence"/>
</dbReference>
<evidence type="ECO:0000313" key="1">
    <source>
        <dbReference type="EMBL" id="NEX18997.1"/>
    </source>
</evidence>
<reference evidence="1 2" key="2">
    <citation type="submission" date="2020-02" db="EMBL/GenBank/DDBJ databases">
        <title>Genome sequences of Thiorhodococcus mannitoliphagus and Thiorhodococcus minor, purple sulfur photosynthetic bacteria in the gammaproteobacterial family, Chromatiaceae.</title>
        <authorList>
            <person name="Aviles F.A."/>
            <person name="Meyer T.E."/>
            <person name="Kyndt J.A."/>
        </authorList>
    </citation>
    <scope>NUCLEOTIDE SEQUENCE [LARGE SCALE GENOMIC DNA]</scope>
    <source>
        <strain evidence="1 2">DSM 18266</strain>
    </source>
</reference>
<accession>A0A6P1DL90</accession>
<protein>
    <recommendedName>
        <fullName evidence="3">GTPase</fullName>
    </recommendedName>
</protein>
<dbReference type="AlphaFoldDB" id="A0A6P1DL90"/>
<evidence type="ECO:0000313" key="2">
    <source>
        <dbReference type="Proteomes" id="UP000471640"/>
    </source>
</evidence>
<sequence>MMSAPRLIFVYKADADPFSRLTDAAHKIISPQTYSCDLCLLTHGWLRERSAWRAFIQALPLACEFLHRDQLEARFPHVAVELPVVLRLTDAAPSVCLDAAAIRGCASLEDLMDLLSARCIDAQHQRIEPHA</sequence>
<proteinExistence type="predicted"/>
<evidence type="ECO:0008006" key="3">
    <source>
        <dbReference type="Google" id="ProtNLM"/>
    </source>
</evidence>